<evidence type="ECO:0000256" key="2">
    <source>
        <dbReference type="ARBA" id="ARBA00022448"/>
    </source>
</evidence>
<protein>
    <recommendedName>
        <fullName evidence="10">Major facilitator superfamily (MFS) profile domain-containing protein</fullName>
    </recommendedName>
</protein>
<feature type="transmembrane region" description="Helical" evidence="9">
    <location>
        <begin position="95"/>
        <end position="111"/>
    </location>
</feature>
<evidence type="ECO:0000256" key="4">
    <source>
        <dbReference type="ARBA" id="ARBA00022597"/>
    </source>
</evidence>
<keyword evidence="3" id="KW-1003">Cell membrane</keyword>
<dbReference type="PROSITE" id="PS50850">
    <property type="entry name" value="MFS"/>
    <property type="match status" value="1"/>
</dbReference>
<keyword evidence="6 9" id="KW-1133">Transmembrane helix</keyword>
<organism evidence="11 12">
    <name type="scientific">Henosepilachna vigintioctopunctata</name>
    <dbReference type="NCBI Taxonomy" id="420089"/>
    <lineage>
        <taxon>Eukaryota</taxon>
        <taxon>Metazoa</taxon>
        <taxon>Ecdysozoa</taxon>
        <taxon>Arthropoda</taxon>
        <taxon>Hexapoda</taxon>
        <taxon>Insecta</taxon>
        <taxon>Pterygota</taxon>
        <taxon>Neoptera</taxon>
        <taxon>Endopterygota</taxon>
        <taxon>Coleoptera</taxon>
        <taxon>Polyphaga</taxon>
        <taxon>Cucujiformia</taxon>
        <taxon>Coccinelloidea</taxon>
        <taxon>Coccinellidae</taxon>
        <taxon>Epilachninae</taxon>
        <taxon>Epilachnini</taxon>
        <taxon>Henosepilachna</taxon>
    </lineage>
</organism>
<evidence type="ECO:0000256" key="9">
    <source>
        <dbReference type="SAM" id="Phobius"/>
    </source>
</evidence>
<dbReference type="Gene3D" id="1.20.1250.20">
    <property type="entry name" value="MFS general substrate transporter like domains"/>
    <property type="match status" value="1"/>
</dbReference>
<comment type="subcellular location">
    <subcellularLocation>
        <location evidence="1">Cell membrane</location>
        <topology evidence="1">Multi-pass membrane protein</topology>
    </subcellularLocation>
</comment>
<dbReference type="PRINTS" id="PR00171">
    <property type="entry name" value="SUGRTRNSPORT"/>
</dbReference>
<dbReference type="SUPFAM" id="SSF103473">
    <property type="entry name" value="MFS general substrate transporter"/>
    <property type="match status" value="1"/>
</dbReference>
<dbReference type="Proteomes" id="UP001431783">
    <property type="component" value="Unassembled WGS sequence"/>
</dbReference>
<keyword evidence="2" id="KW-0813">Transport</keyword>
<feature type="domain" description="Major facilitator superfamily (MFS) profile" evidence="10">
    <location>
        <begin position="22"/>
        <end position="440"/>
    </location>
</feature>
<feature type="transmembrane region" description="Helical" evidence="9">
    <location>
        <begin position="416"/>
        <end position="436"/>
    </location>
</feature>
<keyword evidence="8" id="KW-0325">Glycoprotein</keyword>
<dbReference type="PANTHER" id="PTHR48021:SF47">
    <property type="entry name" value="GH17672P"/>
    <property type="match status" value="1"/>
</dbReference>
<evidence type="ECO:0000256" key="8">
    <source>
        <dbReference type="ARBA" id="ARBA00023180"/>
    </source>
</evidence>
<sequence>MIYSSPWQIFANILGSGYTVFIVLIAYISNLIAGVSFVWSSPTLVKLNETENNPLGKPITPNESDLIGSLFYIGAAIGPLLFMESLERLGRKPTMIIMGIPLPIAYGMLSLTGHIEVYYICRVVLGLVVGAICSITSVYASEILPANIRGSLMSLSNCFIQGGSLLTYFIGPYLSIMAFNMIIAGISLIFVVLFILSCPETPYYLMQKKGREKSKDILMYLRKDGIEAELKDIEDSVREEISSSYLELFKSKRYFKAFLMATLIMIIQQLTGITMVMGYSQLIFSETNIQISSEKCSIIVGCLQVASSFITPLLSERIPRKVMWCSSLFGLSICNFCISLYFFVLKGTRVVDWLPLVTLILFVICDNCGNGPLPWVLLGEIYPMQVRSVGPLLSTSIYYFVQFFLTFSFNKIEQKYMFFGYGWCCIFGLLYVRYFVTETRGKSLKEIQESLEDITENRV</sequence>
<dbReference type="InterPro" id="IPR050549">
    <property type="entry name" value="MFS_Trehalose_Transporter"/>
</dbReference>
<feature type="transmembrane region" description="Helical" evidence="9">
    <location>
        <begin position="12"/>
        <end position="39"/>
    </location>
</feature>
<comment type="caution">
    <text evidence="11">The sequence shown here is derived from an EMBL/GenBank/DDBJ whole genome shotgun (WGS) entry which is preliminary data.</text>
</comment>
<evidence type="ECO:0000259" key="10">
    <source>
        <dbReference type="PROSITE" id="PS50850"/>
    </source>
</evidence>
<accession>A0AAW1V4H5</accession>
<keyword evidence="5 9" id="KW-0812">Transmembrane</keyword>
<feature type="transmembrane region" description="Helical" evidence="9">
    <location>
        <begin position="152"/>
        <end position="170"/>
    </location>
</feature>
<feature type="transmembrane region" description="Helical" evidence="9">
    <location>
        <begin position="176"/>
        <end position="198"/>
    </location>
</feature>
<dbReference type="PANTHER" id="PTHR48021">
    <property type="match status" value="1"/>
</dbReference>
<evidence type="ECO:0000313" key="11">
    <source>
        <dbReference type="EMBL" id="KAK9887703.1"/>
    </source>
</evidence>
<dbReference type="InterPro" id="IPR036259">
    <property type="entry name" value="MFS_trans_sf"/>
</dbReference>
<dbReference type="InterPro" id="IPR020846">
    <property type="entry name" value="MFS_dom"/>
</dbReference>
<feature type="transmembrane region" description="Helical" evidence="9">
    <location>
        <begin position="389"/>
        <end position="410"/>
    </location>
</feature>
<dbReference type="EMBL" id="JARQZJ010000121">
    <property type="protein sequence ID" value="KAK9887703.1"/>
    <property type="molecule type" value="Genomic_DNA"/>
</dbReference>
<dbReference type="InterPro" id="IPR003663">
    <property type="entry name" value="Sugar/inositol_transpt"/>
</dbReference>
<feature type="transmembrane region" description="Helical" evidence="9">
    <location>
        <begin position="117"/>
        <end position="140"/>
    </location>
</feature>
<dbReference type="AlphaFoldDB" id="A0AAW1V4H5"/>
<feature type="transmembrane region" description="Helical" evidence="9">
    <location>
        <begin position="322"/>
        <end position="344"/>
    </location>
</feature>
<evidence type="ECO:0000313" key="12">
    <source>
        <dbReference type="Proteomes" id="UP001431783"/>
    </source>
</evidence>
<name>A0AAW1V4H5_9CUCU</name>
<reference evidence="11 12" key="1">
    <citation type="submission" date="2023-03" db="EMBL/GenBank/DDBJ databases">
        <title>Genome insight into feeding habits of ladybird beetles.</title>
        <authorList>
            <person name="Li H.-S."/>
            <person name="Huang Y.-H."/>
            <person name="Pang H."/>
        </authorList>
    </citation>
    <scope>NUCLEOTIDE SEQUENCE [LARGE SCALE GENOMIC DNA]</scope>
    <source>
        <strain evidence="11">SYSU_2023b</strain>
        <tissue evidence="11">Whole body</tissue>
    </source>
</reference>
<dbReference type="GO" id="GO:0005886">
    <property type="term" value="C:plasma membrane"/>
    <property type="evidence" value="ECO:0007669"/>
    <property type="project" value="UniProtKB-SubCell"/>
</dbReference>
<evidence type="ECO:0000256" key="7">
    <source>
        <dbReference type="ARBA" id="ARBA00023136"/>
    </source>
</evidence>
<evidence type="ECO:0000256" key="1">
    <source>
        <dbReference type="ARBA" id="ARBA00004651"/>
    </source>
</evidence>
<evidence type="ECO:0000256" key="5">
    <source>
        <dbReference type="ARBA" id="ARBA00022692"/>
    </source>
</evidence>
<evidence type="ECO:0000256" key="3">
    <source>
        <dbReference type="ARBA" id="ARBA00022475"/>
    </source>
</evidence>
<dbReference type="Pfam" id="PF00083">
    <property type="entry name" value="Sugar_tr"/>
    <property type="match status" value="1"/>
</dbReference>
<dbReference type="GO" id="GO:0022857">
    <property type="term" value="F:transmembrane transporter activity"/>
    <property type="evidence" value="ECO:0007669"/>
    <property type="project" value="InterPro"/>
</dbReference>
<dbReference type="InterPro" id="IPR005828">
    <property type="entry name" value="MFS_sugar_transport-like"/>
</dbReference>
<keyword evidence="7 9" id="KW-0472">Membrane</keyword>
<evidence type="ECO:0000256" key="6">
    <source>
        <dbReference type="ARBA" id="ARBA00022989"/>
    </source>
</evidence>
<feature type="transmembrane region" description="Helical" evidence="9">
    <location>
        <begin position="356"/>
        <end position="377"/>
    </location>
</feature>
<feature type="transmembrane region" description="Helical" evidence="9">
    <location>
        <begin position="257"/>
        <end position="277"/>
    </location>
</feature>
<keyword evidence="4" id="KW-0762">Sugar transport</keyword>
<gene>
    <name evidence="11" type="ORF">WA026_000024</name>
</gene>
<proteinExistence type="predicted"/>
<feature type="transmembrane region" description="Helical" evidence="9">
    <location>
        <begin position="66"/>
        <end position="83"/>
    </location>
</feature>
<keyword evidence="12" id="KW-1185">Reference proteome</keyword>
<dbReference type="FunFam" id="1.20.1250.20:FF:000218">
    <property type="entry name" value="facilitated trehalose transporter Tret1"/>
    <property type="match status" value="1"/>
</dbReference>